<dbReference type="InterPro" id="IPR006094">
    <property type="entry name" value="Oxid_FAD_bind_N"/>
</dbReference>
<evidence type="ECO:0000256" key="1">
    <source>
        <dbReference type="ARBA" id="ARBA00001974"/>
    </source>
</evidence>
<feature type="domain" description="FAD-binding PCMH-type" evidence="9">
    <location>
        <begin position="142"/>
        <end position="318"/>
    </location>
</feature>
<sequence length="647" mass="72438">MAMHPENSGSEKKILVEVEHTTNGAGTPGGTEENQTGEGQVENGRTIEENRSDEFRTDLGDDTDGMSGEGSHGKAAGVDLRNYQLVLSLTTSVPIEEAFNHCLTQNSETPNQFSSSIYTSTNASFTSILESTAQNLRYLLPSVPKPDFIYTPLDDSQVQAAVICAKQLGIHMRVRSGGHDYEGLSYVSLIEKPFMVLDLAKLRAVNVDIAHNTAWIQAGATIGEVYYRISEKSSVHGFPAGLCTTLGIGGHITGGAYGSMMRKYGLGVDNVLDAKIVDANGRVLDRAAMGEDLFWAIRGGGGGSFGVILWWKIKLVPVPQTVTVFTVTKTLEQGGNKVLHRWQKKATKIDEDLFIRVLIQPGNSSVPGKRTVTTSYNALFLGGADRLLQVMKHGFPELGLTRKDCVETSWIKSVLYIAGYPDGTAPEVLLQGKSTSKAYFKAKSDFVREVIPEKSLKTLWKIFLQEDGPLMIWNPYGGMMSKIAESATPFPHRKGVLYKIQYLTGWLDGEKSMAKHMNWMRKFYIYTTPYVSKYPRETYVNYRDLDIGMNQKNDTSFVKAWSWGYRYFKGNFNRLVKVKTKVDPSNFFRHEQSVTTTTSMWRKDDSRSSRVFPLKQTAKVDAVWVRTMSWWLVKAVVMHCEGYRRWQ</sequence>
<comment type="similarity">
    <text evidence="2">Belongs to the oxygen-dependent FAD-linked oxidoreductase family.</text>
</comment>
<evidence type="ECO:0000256" key="7">
    <source>
        <dbReference type="ARBA" id="ARBA00023180"/>
    </source>
</evidence>
<feature type="compositionally biased region" description="Low complexity" evidence="8">
    <location>
        <begin position="30"/>
        <end position="44"/>
    </location>
</feature>
<protein>
    <recommendedName>
        <fullName evidence="9">FAD-binding PCMH-type domain-containing protein</fullName>
    </recommendedName>
</protein>
<dbReference type="PANTHER" id="PTHR32448">
    <property type="entry name" value="OS08G0158400 PROTEIN"/>
    <property type="match status" value="1"/>
</dbReference>
<evidence type="ECO:0000313" key="10">
    <source>
        <dbReference type="EMBL" id="WVZ22595.1"/>
    </source>
</evidence>
<keyword evidence="5" id="KW-0274">FAD</keyword>
<evidence type="ECO:0000256" key="4">
    <source>
        <dbReference type="ARBA" id="ARBA00022729"/>
    </source>
</evidence>
<dbReference type="Gene3D" id="3.30.465.10">
    <property type="match status" value="1"/>
</dbReference>
<accession>A0AAQ3P7S5</accession>
<dbReference type="GO" id="GO:0016491">
    <property type="term" value="F:oxidoreductase activity"/>
    <property type="evidence" value="ECO:0007669"/>
    <property type="project" value="InterPro"/>
</dbReference>
<feature type="compositionally biased region" description="Basic and acidic residues" evidence="8">
    <location>
        <begin position="45"/>
        <end position="59"/>
    </location>
</feature>
<dbReference type="GO" id="GO:1901696">
    <property type="term" value="P:cannabinoid biosynthetic process"/>
    <property type="evidence" value="ECO:0007669"/>
    <property type="project" value="UniProtKB-ARBA"/>
</dbReference>
<keyword evidence="4" id="KW-0732">Signal</keyword>
<dbReference type="Pfam" id="PF08031">
    <property type="entry name" value="BBE"/>
    <property type="match status" value="1"/>
</dbReference>
<dbReference type="InterPro" id="IPR012951">
    <property type="entry name" value="BBE"/>
</dbReference>
<dbReference type="SUPFAM" id="SSF56176">
    <property type="entry name" value="FAD-binding/transporter-associated domain-like"/>
    <property type="match status" value="1"/>
</dbReference>
<dbReference type="GO" id="GO:0071949">
    <property type="term" value="F:FAD binding"/>
    <property type="evidence" value="ECO:0007669"/>
    <property type="project" value="InterPro"/>
</dbReference>
<dbReference type="InterPro" id="IPR016167">
    <property type="entry name" value="FAD-bd_PCMH_sub1"/>
</dbReference>
<dbReference type="InterPro" id="IPR036318">
    <property type="entry name" value="FAD-bd_PCMH-like_sf"/>
</dbReference>
<evidence type="ECO:0000256" key="5">
    <source>
        <dbReference type="ARBA" id="ARBA00022827"/>
    </source>
</evidence>
<evidence type="ECO:0000256" key="6">
    <source>
        <dbReference type="ARBA" id="ARBA00023157"/>
    </source>
</evidence>
<dbReference type="Proteomes" id="UP001374535">
    <property type="component" value="Chromosome 1"/>
</dbReference>
<feature type="compositionally biased region" description="Basic and acidic residues" evidence="8">
    <location>
        <begin position="9"/>
        <end position="20"/>
    </location>
</feature>
<gene>
    <name evidence="10" type="ORF">V8G54_001139</name>
</gene>
<dbReference type="InterPro" id="IPR016169">
    <property type="entry name" value="FAD-bd_PCMH_sub2"/>
</dbReference>
<keyword evidence="11" id="KW-1185">Reference proteome</keyword>
<dbReference type="EMBL" id="CP144700">
    <property type="protein sequence ID" value="WVZ22595.1"/>
    <property type="molecule type" value="Genomic_DNA"/>
</dbReference>
<comment type="cofactor">
    <cofactor evidence="1">
        <name>FAD</name>
        <dbReference type="ChEBI" id="CHEBI:57692"/>
    </cofactor>
</comment>
<dbReference type="PROSITE" id="PS51387">
    <property type="entry name" value="FAD_PCMH"/>
    <property type="match status" value="1"/>
</dbReference>
<evidence type="ECO:0000256" key="2">
    <source>
        <dbReference type="ARBA" id="ARBA00005466"/>
    </source>
</evidence>
<dbReference type="FunFam" id="3.30.43.10:FF:000004">
    <property type="entry name" value="Berberine bridge enzyme-like 15"/>
    <property type="match status" value="1"/>
</dbReference>
<dbReference type="Gene3D" id="3.30.43.10">
    <property type="entry name" value="Uridine Diphospho-n-acetylenolpyruvylglucosamine Reductase, domain 2"/>
    <property type="match status" value="1"/>
</dbReference>
<feature type="region of interest" description="Disordered" evidence="8">
    <location>
        <begin position="1"/>
        <end position="73"/>
    </location>
</feature>
<dbReference type="Pfam" id="PF01565">
    <property type="entry name" value="FAD_binding_4"/>
    <property type="match status" value="1"/>
</dbReference>
<evidence type="ECO:0000259" key="9">
    <source>
        <dbReference type="PROSITE" id="PS51387"/>
    </source>
</evidence>
<proteinExistence type="inferred from homology"/>
<keyword evidence="6" id="KW-1015">Disulfide bond</keyword>
<dbReference type="InterPro" id="IPR016166">
    <property type="entry name" value="FAD-bd_PCMH"/>
</dbReference>
<name>A0AAQ3P7S5_VIGMU</name>
<evidence type="ECO:0000256" key="8">
    <source>
        <dbReference type="SAM" id="MobiDB-lite"/>
    </source>
</evidence>
<dbReference type="AlphaFoldDB" id="A0AAQ3P7S5"/>
<reference evidence="10 11" key="1">
    <citation type="journal article" date="2023" name="Life. Sci Alliance">
        <title>Evolutionary insights into 3D genome organization and epigenetic landscape of Vigna mungo.</title>
        <authorList>
            <person name="Junaid A."/>
            <person name="Singh B."/>
            <person name="Bhatia S."/>
        </authorList>
    </citation>
    <scope>NUCLEOTIDE SEQUENCE [LARGE SCALE GENOMIC DNA]</scope>
    <source>
        <strain evidence="10">Urdbean</strain>
    </source>
</reference>
<dbReference type="Gene3D" id="3.40.462.20">
    <property type="match status" value="1"/>
</dbReference>
<keyword evidence="3" id="KW-0285">Flavoprotein</keyword>
<evidence type="ECO:0000256" key="3">
    <source>
        <dbReference type="ARBA" id="ARBA00022630"/>
    </source>
</evidence>
<evidence type="ECO:0000313" key="11">
    <source>
        <dbReference type="Proteomes" id="UP001374535"/>
    </source>
</evidence>
<organism evidence="10 11">
    <name type="scientific">Vigna mungo</name>
    <name type="common">Black gram</name>
    <name type="synonym">Phaseolus mungo</name>
    <dbReference type="NCBI Taxonomy" id="3915"/>
    <lineage>
        <taxon>Eukaryota</taxon>
        <taxon>Viridiplantae</taxon>
        <taxon>Streptophyta</taxon>
        <taxon>Embryophyta</taxon>
        <taxon>Tracheophyta</taxon>
        <taxon>Spermatophyta</taxon>
        <taxon>Magnoliopsida</taxon>
        <taxon>eudicotyledons</taxon>
        <taxon>Gunneridae</taxon>
        <taxon>Pentapetalae</taxon>
        <taxon>rosids</taxon>
        <taxon>fabids</taxon>
        <taxon>Fabales</taxon>
        <taxon>Fabaceae</taxon>
        <taxon>Papilionoideae</taxon>
        <taxon>50 kb inversion clade</taxon>
        <taxon>NPAAA clade</taxon>
        <taxon>indigoferoid/millettioid clade</taxon>
        <taxon>Phaseoleae</taxon>
        <taxon>Vigna</taxon>
    </lineage>
</organism>
<keyword evidence="7" id="KW-0325">Glycoprotein</keyword>